<accession>A0A2P2IJE6</accession>
<proteinExistence type="predicted"/>
<reference evidence="1" key="1">
    <citation type="submission" date="2018-02" db="EMBL/GenBank/DDBJ databases">
        <title>Rhizophora mucronata_Transcriptome.</title>
        <authorList>
            <person name="Meera S.P."/>
            <person name="Sreeshan A."/>
            <person name="Augustine A."/>
        </authorList>
    </citation>
    <scope>NUCLEOTIDE SEQUENCE</scope>
    <source>
        <tissue evidence="1">Leaf</tissue>
    </source>
</reference>
<evidence type="ECO:0000313" key="1">
    <source>
        <dbReference type="EMBL" id="MBW81317.1"/>
    </source>
</evidence>
<organism evidence="1">
    <name type="scientific">Rhizophora mucronata</name>
    <name type="common">Asiatic mangrove</name>
    <dbReference type="NCBI Taxonomy" id="61149"/>
    <lineage>
        <taxon>Eukaryota</taxon>
        <taxon>Viridiplantae</taxon>
        <taxon>Streptophyta</taxon>
        <taxon>Embryophyta</taxon>
        <taxon>Tracheophyta</taxon>
        <taxon>Spermatophyta</taxon>
        <taxon>Magnoliopsida</taxon>
        <taxon>eudicotyledons</taxon>
        <taxon>Gunneridae</taxon>
        <taxon>Pentapetalae</taxon>
        <taxon>rosids</taxon>
        <taxon>fabids</taxon>
        <taxon>Malpighiales</taxon>
        <taxon>Rhizophoraceae</taxon>
        <taxon>Rhizophora</taxon>
    </lineage>
</organism>
<sequence length="42" mass="4678">MRITFPISINLTPPPRIRTQTLKNKGQHACPCIALESKTTSI</sequence>
<dbReference type="AlphaFoldDB" id="A0A2P2IJE6"/>
<protein>
    <submittedName>
        <fullName evidence="1">Uncharacterized protein</fullName>
    </submittedName>
</protein>
<dbReference type="EMBL" id="GGEC01000834">
    <property type="protein sequence ID" value="MBW81317.1"/>
    <property type="molecule type" value="Transcribed_RNA"/>
</dbReference>
<name>A0A2P2IJE6_RHIMU</name>